<evidence type="ECO:0000256" key="1">
    <source>
        <dbReference type="ARBA" id="ARBA00022679"/>
    </source>
</evidence>
<keyword evidence="1 2" id="KW-0808">Transferase</keyword>
<comment type="function">
    <text evidence="2">Catalyzes the condensation of isopentenyl diphosphate (IPP) with allylic pyrophosphates generating different type of terpenoids.</text>
</comment>
<feature type="binding site" evidence="2">
    <location>
        <begin position="30"/>
        <end position="33"/>
    </location>
    <ligand>
        <name>substrate</name>
    </ligand>
</feature>
<dbReference type="EMBL" id="SIUB01000012">
    <property type="protein sequence ID" value="TBN47054.1"/>
    <property type="molecule type" value="Genomic_DNA"/>
</dbReference>
<protein>
    <recommendedName>
        <fullName evidence="2">Isoprenyl transferase</fullName>
        <ecNumber evidence="2">2.5.1.-</ecNumber>
    </recommendedName>
</protein>
<keyword evidence="4" id="KW-1185">Reference proteome</keyword>
<comment type="subunit">
    <text evidence="2">Homodimer.</text>
</comment>
<feature type="binding site" evidence="2">
    <location>
        <position position="80"/>
    </location>
    <ligand>
        <name>substrate</name>
    </ligand>
</feature>
<dbReference type="PANTHER" id="PTHR10291:SF0">
    <property type="entry name" value="DEHYDRODOLICHYL DIPHOSPHATE SYNTHASE 2"/>
    <property type="match status" value="1"/>
</dbReference>
<feature type="binding site" evidence="2">
    <location>
        <position position="34"/>
    </location>
    <ligand>
        <name>substrate</name>
    </ligand>
</feature>
<dbReference type="GO" id="GO:0000287">
    <property type="term" value="F:magnesium ion binding"/>
    <property type="evidence" value="ECO:0007669"/>
    <property type="project" value="UniProtKB-UniRule"/>
</dbReference>
<dbReference type="Gene3D" id="3.40.1180.10">
    <property type="entry name" value="Decaprenyl diphosphate synthase-like"/>
    <property type="match status" value="1"/>
</dbReference>
<dbReference type="PANTHER" id="PTHR10291">
    <property type="entry name" value="DEHYDRODOLICHYL DIPHOSPHATE SYNTHASE FAMILY MEMBER"/>
    <property type="match status" value="1"/>
</dbReference>
<dbReference type="PROSITE" id="PS01066">
    <property type="entry name" value="UPP_SYNTHASE"/>
    <property type="match status" value="1"/>
</dbReference>
<dbReference type="HAMAP" id="MF_01139">
    <property type="entry name" value="ISPT"/>
    <property type="match status" value="1"/>
</dbReference>
<sequence length="255" mass="28017">MPTINASRLPEGAVAEGDGAPRHVAIIMDGNGRWAAARGLPRFEGHRRGVEALKRAVRAAGEFGVSYLTVYSFSSENWSRPADEVSDLMNLLRLFIRRDLSELHKNNVRVRVIGERAGLPEDIGALLVEAETLTAGNNGLTLVVAFNYGGRQEIASATRRIAEAVRDGTIDPDRIDAAMVEAHLDTVGVPDPDLVIRTSGELRISNFLLWQSAYAEFVFLADHWPDFDRTTFEEAIASFRSRQRRYGGRIAGVGA</sequence>
<feature type="active site" evidence="2">
    <location>
        <position position="29"/>
    </location>
</feature>
<dbReference type="FunFam" id="3.40.1180.10:FF:000001">
    <property type="entry name" value="(2E,6E)-farnesyl-diphosphate-specific ditrans,polycis-undecaprenyl-diphosphate synthase"/>
    <property type="match status" value="1"/>
</dbReference>
<feature type="binding site" evidence="2">
    <location>
        <position position="216"/>
    </location>
    <ligand>
        <name>Mg(2+)</name>
        <dbReference type="ChEBI" id="CHEBI:18420"/>
    </ligand>
</feature>
<dbReference type="CDD" id="cd00475">
    <property type="entry name" value="Cis_IPPS"/>
    <property type="match status" value="1"/>
</dbReference>
<evidence type="ECO:0000256" key="2">
    <source>
        <dbReference type="HAMAP-Rule" id="MF_01139"/>
    </source>
</evidence>
<dbReference type="InterPro" id="IPR036424">
    <property type="entry name" value="UPP_synth-like_sf"/>
</dbReference>
<feature type="binding site" evidence="2">
    <location>
        <position position="29"/>
    </location>
    <ligand>
        <name>Mg(2+)</name>
        <dbReference type="ChEBI" id="CHEBI:18420"/>
    </ligand>
</feature>
<dbReference type="GO" id="GO:0008834">
    <property type="term" value="F:ditrans,polycis-undecaprenyl-diphosphate synthase [(2E,6E)-farnesyl-diphosphate specific] activity"/>
    <property type="evidence" value="ECO:0007669"/>
    <property type="project" value="TreeGrafter"/>
</dbReference>
<dbReference type="InterPro" id="IPR001441">
    <property type="entry name" value="UPP_synth-like"/>
</dbReference>
<dbReference type="SUPFAM" id="SSF64005">
    <property type="entry name" value="Undecaprenyl diphosphate synthase"/>
    <property type="match status" value="1"/>
</dbReference>
<name>A0A4Q9GB37_9HYPH</name>
<dbReference type="InterPro" id="IPR018520">
    <property type="entry name" value="UPP_synth-like_CS"/>
</dbReference>
<dbReference type="Proteomes" id="UP000291613">
    <property type="component" value="Unassembled WGS sequence"/>
</dbReference>
<comment type="similarity">
    <text evidence="2">Belongs to the UPP synthase family.</text>
</comment>
<accession>A0A4Q9GB37</accession>
<feature type="binding site" evidence="2">
    <location>
        <position position="46"/>
    </location>
    <ligand>
        <name>substrate</name>
    </ligand>
</feature>
<dbReference type="NCBIfam" id="NF011408">
    <property type="entry name" value="PRK14834.1"/>
    <property type="match status" value="1"/>
</dbReference>
<dbReference type="RefSeq" id="WP_131004721.1">
    <property type="nucleotide sequence ID" value="NZ_JBHSZR010000002.1"/>
</dbReference>
<reference evidence="3 4" key="1">
    <citation type="submission" date="2019-02" db="EMBL/GenBank/DDBJ databases">
        <title>Hansschlegelia quercus sp. nov., a novel methylotrophic bacterium from buds of oak (Quercus robur L.).</title>
        <authorList>
            <person name="Agafonova N.V."/>
            <person name="Kaparullina E.N."/>
            <person name="Grouzdev D.S."/>
            <person name="Doronina N.V."/>
        </authorList>
    </citation>
    <scope>NUCLEOTIDE SEQUENCE [LARGE SCALE GENOMIC DNA]</scope>
    <source>
        <strain evidence="3 4">Dub</strain>
    </source>
</reference>
<keyword evidence="2" id="KW-0460">Magnesium</keyword>
<comment type="caution">
    <text evidence="3">The sequence shown here is derived from an EMBL/GenBank/DDBJ whole genome shotgun (WGS) entry which is preliminary data.</text>
</comment>
<dbReference type="NCBIfam" id="NF011405">
    <property type="entry name" value="PRK14830.1"/>
    <property type="match status" value="1"/>
</dbReference>
<gene>
    <name evidence="3" type="ORF">EYR15_16740</name>
</gene>
<evidence type="ECO:0000313" key="3">
    <source>
        <dbReference type="EMBL" id="TBN47054.1"/>
    </source>
</evidence>
<feature type="active site" description="Proton acceptor" evidence="2">
    <location>
        <position position="77"/>
    </location>
</feature>
<feature type="binding site" evidence="2">
    <location>
        <position position="78"/>
    </location>
    <ligand>
        <name>substrate</name>
    </ligand>
</feature>
<evidence type="ECO:0000313" key="4">
    <source>
        <dbReference type="Proteomes" id="UP000291613"/>
    </source>
</evidence>
<feature type="binding site" evidence="2">
    <location>
        <position position="197"/>
    </location>
    <ligand>
        <name>substrate</name>
    </ligand>
</feature>
<dbReference type="GO" id="GO:0005829">
    <property type="term" value="C:cytosol"/>
    <property type="evidence" value="ECO:0007669"/>
    <property type="project" value="TreeGrafter"/>
</dbReference>
<feature type="binding site" evidence="2">
    <location>
        <begin position="203"/>
        <end position="205"/>
    </location>
    <ligand>
        <name>substrate</name>
    </ligand>
</feature>
<dbReference type="GO" id="GO:0016094">
    <property type="term" value="P:polyprenol biosynthetic process"/>
    <property type="evidence" value="ECO:0007669"/>
    <property type="project" value="TreeGrafter"/>
</dbReference>
<proteinExistence type="inferred from homology"/>
<dbReference type="NCBIfam" id="TIGR00055">
    <property type="entry name" value="uppS"/>
    <property type="match status" value="1"/>
</dbReference>
<keyword evidence="2" id="KW-0479">Metal-binding</keyword>
<organism evidence="3 4">
    <name type="scientific">Hansschlegelia quercus</name>
    <dbReference type="NCBI Taxonomy" id="2528245"/>
    <lineage>
        <taxon>Bacteria</taxon>
        <taxon>Pseudomonadati</taxon>
        <taxon>Pseudomonadota</taxon>
        <taxon>Alphaproteobacteria</taxon>
        <taxon>Hyphomicrobiales</taxon>
        <taxon>Methylopilaceae</taxon>
        <taxon>Hansschlegelia</taxon>
    </lineage>
</organism>
<dbReference type="EC" id="2.5.1.-" evidence="2"/>
<dbReference type="OrthoDB" id="4191603at2"/>
<comment type="cofactor">
    <cofactor evidence="2">
        <name>Mg(2+)</name>
        <dbReference type="ChEBI" id="CHEBI:18420"/>
    </cofactor>
    <text evidence="2">Binds 2 magnesium ions per subunit.</text>
</comment>
<feature type="binding site" evidence="2">
    <location>
        <position position="42"/>
    </location>
    <ligand>
        <name>substrate</name>
    </ligand>
</feature>
<dbReference type="Pfam" id="PF01255">
    <property type="entry name" value="Prenyltransf"/>
    <property type="match status" value="1"/>
</dbReference>
<feature type="binding site" evidence="2">
    <location>
        <begin position="74"/>
        <end position="76"/>
    </location>
    <ligand>
        <name>substrate</name>
    </ligand>
</feature>
<dbReference type="AlphaFoldDB" id="A0A4Q9GB37"/>